<feature type="transmembrane region" description="Helical" evidence="8">
    <location>
        <begin position="541"/>
        <end position="560"/>
    </location>
</feature>
<evidence type="ECO:0000256" key="5">
    <source>
        <dbReference type="ARBA" id="ARBA00022989"/>
    </source>
</evidence>
<evidence type="ECO:0000256" key="6">
    <source>
        <dbReference type="ARBA" id="ARBA00023136"/>
    </source>
</evidence>
<feature type="transmembrane region" description="Helical" evidence="8">
    <location>
        <begin position="354"/>
        <end position="372"/>
    </location>
</feature>
<feature type="transmembrane region" description="Helical" evidence="8">
    <location>
        <begin position="15"/>
        <end position="35"/>
    </location>
</feature>
<comment type="caution">
    <text evidence="10">The sequence shown here is derived from an EMBL/GenBank/DDBJ whole genome shotgun (WGS) entry which is preliminary data.</text>
</comment>
<dbReference type="PANTHER" id="PTHR13533">
    <property type="entry name" value="N-ACETYLNEURAMINATE 9-O-ACETYLTRANSFERASE"/>
    <property type="match status" value="1"/>
</dbReference>
<feature type="transmembrane region" description="Helical" evidence="8">
    <location>
        <begin position="489"/>
        <end position="512"/>
    </location>
</feature>
<dbReference type="Pfam" id="PF07779">
    <property type="entry name" value="Cas1_AcylT"/>
    <property type="match status" value="1"/>
</dbReference>
<dbReference type="GO" id="GO:0005794">
    <property type="term" value="C:Golgi apparatus"/>
    <property type="evidence" value="ECO:0007669"/>
    <property type="project" value="TreeGrafter"/>
</dbReference>
<dbReference type="AlphaFoldDB" id="A0A7J6N3T1"/>
<keyword evidence="4 8" id="KW-0812">Transmembrane</keyword>
<keyword evidence="5 8" id="KW-1133">Transmembrane helix</keyword>
<feature type="domain" description="Cas1p 10 TM acyl transferase" evidence="9">
    <location>
        <begin position="73"/>
        <end position="486"/>
    </location>
</feature>
<evidence type="ECO:0000256" key="1">
    <source>
        <dbReference type="ARBA" id="ARBA00004141"/>
    </source>
</evidence>
<accession>A0A7J6N3T1</accession>
<organism evidence="10 11">
    <name type="scientific">Perkinsus chesapeaki</name>
    <name type="common">Clam parasite</name>
    <name type="synonym">Perkinsus andrewsi</name>
    <dbReference type="NCBI Taxonomy" id="330153"/>
    <lineage>
        <taxon>Eukaryota</taxon>
        <taxon>Sar</taxon>
        <taxon>Alveolata</taxon>
        <taxon>Perkinsozoa</taxon>
        <taxon>Perkinsea</taxon>
        <taxon>Perkinsida</taxon>
        <taxon>Perkinsidae</taxon>
        <taxon>Perkinsus</taxon>
    </lineage>
</organism>
<dbReference type="EMBL" id="JAAPAO010000003">
    <property type="protein sequence ID" value="KAF4678100.1"/>
    <property type="molecule type" value="Genomic_DNA"/>
</dbReference>
<feature type="transmembrane region" description="Helical" evidence="8">
    <location>
        <begin position="519"/>
        <end position="535"/>
    </location>
</feature>
<keyword evidence="3" id="KW-0808">Transferase</keyword>
<sequence>MLPGDGPVEPTLSNILPVTTLMSVLVFGSCALLCLSLHSDEIISNVLACTGSSRYQNVGSKPTGEVVNAITDIRAKPFDGSVNSWKQLTLRATQLGVILLWAFACEWAPFYPHGERRYARDTFWFIFIVFMLHSLTWVKIERNPEEAKLIVFGRKNSEELKGWLQFLFLAYHYFHASDIYNMIRVFVSAYVWMTGFGNFSYFYTQNDYSIGRLIAMLWRLNMSVILLCLTMNTTYILYYIVPLHTFYFLLAYFTMRTFRSSNYDKSLMRAKLVALGVIIYLIWDVDHRWFDAVFGWVLPHSPIQGAQAGVLYEWHYRSGLDHWSAYLGMVFAYTYPTIIKWMEIVEKLPQHHEWFIKLCVLSVLGFLSYSWFTEVHSLRKGDYNRAHPYFFAVPLLTFIFARNLTPWLRTHYLEPLVRMGKITLETYLLQHHIWLTENAKKTLVLLPDHPLCNLLITTSIYLYMANRLFRITVELRATLLPEQNGMVCLRHIGVTIAVFAVAGCLAVICALMNADKGQVAMLVLCLSIVLARLLTGDFSASGVVLSCGATITASVALAGLPWDVTGIMNYVTAQVMAMEPGLAACDRRRGLTVLGVATLMLLWYDPFLVTRPVTLIYTTMVSSTGSLREAYDYCKVYGPLHKKYGLPRIEAELSQMKDVEMRSTAREGRQHH</sequence>
<comment type="similarity">
    <text evidence="2">Belongs to the PC-esterase family. CASD1 subfamily.</text>
</comment>
<feature type="transmembrane region" description="Helical" evidence="8">
    <location>
        <begin position="182"/>
        <end position="203"/>
    </location>
</feature>
<proteinExistence type="inferred from homology"/>
<keyword evidence="6 8" id="KW-0472">Membrane</keyword>
<evidence type="ECO:0000256" key="8">
    <source>
        <dbReference type="SAM" id="Phobius"/>
    </source>
</evidence>
<dbReference type="GO" id="GO:0016020">
    <property type="term" value="C:membrane"/>
    <property type="evidence" value="ECO:0007669"/>
    <property type="project" value="UniProtKB-SubCell"/>
</dbReference>
<evidence type="ECO:0000313" key="10">
    <source>
        <dbReference type="EMBL" id="KAF4678100.1"/>
    </source>
</evidence>
<dbReference type="OrthoDB" id="432605at2759"/>
<keyword evidence="11" id="KW-1185">Reference proteome</keyword>
<evidence type="ECO:0000313" key="11">
    <source>
        <dbReference type="Proteomes" id="UP000591131"/>
    </source>
</evidence>
<reference evidence="10 11" key="1">
    <citation type="submission" date="2020-04" db="EMBL/GenBank/DDBJ databases">
        <title>Perkinsus chesapeaki whole genome sequence.</title>
        <authorList>
            <person name="Bogema D.R."/>
        </authorList>
    </citation>
    <scope>NUCLEOTIDE SEQUENCE [LARGE SCALE GENOMIC DNA]</scope>
    <source>
        <strain evidence="10">ATCC PRA-425</strain>
    </source>
</reference>
<evidence type="ECO:0000256" key="3">
    <source>
        <dbReference type="ARBA" id="ARBA00022679"/>
    </source>
</evidence>
<keyword evidence="7" id="KW-0325">Glycoprotein</keyword>
<evidence type="ECO:0000256" key="2">
    <source>
        <dbReference type="ARBA" id="ARBA00010666"/>
    </source>
</evidence>
<name>A0A7J6N3T1_PERCH</name>
<feature type="transmembrane region" description="Helical" evidence="8">
    <location>
        <begin position="235"/>
        <end position="254"/>
    </location>
</feature>
<feature type="transmembrane region" description="Helical" evidence="8">
    <location>
        <begin position="323"/>
        <end position="342"/>
    </location>
</feature>
<comment type="subcellular location">
    <subcellularLocation>
        <location evidence="1">Membrane</location>
        <topology evidence="1">Multi-pass membrane protein</topology>
    </subcellularLocation>
</comment>
<evidence type="ECO:0000256" key="7">
    <source>
        <dbReference type="ARBA" id="ARBA00023180"/>
    </source>
</evidence>
<dbReference type="Proteomes" id="UP000591131">
    <property type="component" value="Unassembled WGS sequence"/>
</dbReference>
<feature type="transmembrane region" description="Helical" evidence="8">
    <location>
        <begin position="387"/>
        <end position="405"/>
    </location>
</feature>
<evidence type="ECO:0000259" key="9">
    <source>
        <dbReference type="Pfam" id="PF07779"/>
    </source>
</evidence>
<feature type="transmembrane region" description="Helical" evidence="8">
    <location>
        <begin position="266"/>
        <end position="283"/>
    </location>
</feature>
<feature type="transmembrane region" description="Helical" evidence="8">
    <location>
        <begin position="122"/>
        <end position="140"/>
    </location>
</feature>
<dbReference type="InterPro" id="IPR012419">
    <property type="entry name" value="Cas1_AcylTrans_dom"/>
</dbReference>
<dbReference type="GO" id="GO:0005975">
    <property type="term" value="P:carbohydrate metabolic process"/>
    <property type="evidence" value="ECO:0007669"/>
    <property type="project" value="UniProtKB-ARBA"/>
</dbReference>
<protein>
    <recommendedName>
        <fullName evidence="9">Cas1p 10 TM acyl transferase domain-containing protein</fullName>
    </recommendedName>
</protein>
<gene>
    <name evidence="10" type="ORF">FOL47_005379</name>
</gene>
<evidence type="ECO:0000256" key="4">
    <source>
        <dbReference type="ARBA" id="ARBA00022692"/>
    </source>
</evidence>
<dbReference type="GO" id="GO:0016407">
    <property type="term" value="F:acetyltransferase activity"/>
    <property type="evidence" value="ECO:0007669"/>
    <property type="project" value="TreeGrafter"/>
</dbReference>
<dbReference type="PANTHER" id="PTHR13533:SF1">
    <property type="entry name" value="N-ACETYLNEURAMINATE 9-O-ACETYLTRANSFERASE"/>
    <property type="match status" value="1"/>
</dbReference>